<accession>A0ABQ5S7K5</accession>
<reference evidence="3 4" key="1">
    <citation type="journal article" date="2023" name="IScience">
        <title>Expanded male sex-determining region conserved during the evolution of homothallism in the green alga Volvox.</title>
        <authorList>
            <person name="Yamamoto K."/>
            <person name="Matsuzaki R."/>
            <person name="Mahakham W."/>
            <person name="Heman W."/>
            <person name="Sekimoto H."/>
            <person name="Kawachi M."/>
            <person name="Minakuchi Y."/>
            <person name="Toyoda A."/>
            <person name="Nozaki H."/>
        </authorList>
    </citation>
    <scope>NUCLEOTIDE SEQUENCE [LARGE SCALE GENOMIC DNA]</scope>
    <source>
        <strain evidence="3 4">NIES-4468</strain>
    </source>
</reference>
<feature type="non-terminal residue" evidence="3">
    <location>
        <position position="916"/>
    </location>
</feature>
<dbReference type="PANTHER" id="PTHR24216">
    <property type="entry name" value="PAXILLIN-RELATED"/>
    <property type="match status" value="1"/>
</dbReference>
<dbReference type="Proteomes" id="UP001165090">
    <property type="component" value="Unassembled WGS sequence"/>
</dbReference>
<protein>
    <submittedName>
        <fullName evidence="3">Uncharacterized protein</fullName>
    </submittedName>
</protein>
<evidence type="ECO:0000313" key="3">
    <source>
        <dbReference type="EMBL" id="GLI65317.1"/>
    </source>
</evidence>
<feature type="region of interest" description="Disordered" evidence="1">
    <location>
        <begin position="771"/>
        <end position="916"/>
    </location>
</feature>
<feature type="chain" id="PRO_5047322159" evidence="2">
    <location>
        <begin position="45"/>
        <end position="916"/>
    </location>
</feature>
<evidence type="ECO:0000256" key="1">
    <source>
        <dbReference type="SAM" id="MobiDB-lite"/>
    </source>
</evidence>
<dbReference type="InterPro" id="IPR049804">
    <property type="entry name" value="Choice_anch_L"/>
</dbReference>
<organism evidence="3 4">
    <name type="scientific">Volvox africanus</name>
    <dbReference type="NCBI Taxonomy" id="51714"/>
    <lineage>
        <taxon>Eukaryota</taxon>
        <taxon>Viridiplantae</taxon>
        <taxon>Chlorophyta</taxon>
        <taxon>core chlorophytes</taxon>
        <taxon>Chlorophyceae</taxon>
        <taxon>CS clade</taxon>
        <taxon>Chlamydomonadales</taxon>
        <taxon>Volvocaceae</taxon>
        <taxon>Volvox</taxon>
    </lineage>
</organism>
<proteinExistence type="predicted"/>
<sequence>MRRCRGAAAAEAASTATGISVTRLFGVLLPSLCLLLATADHAAASLEGGSHDVLTSDGSAAAAKIGIEAASVRHSGNRGVATATSAIRTRRLGHRRRLQQIGNTCGSYNACPAAATAAQFLAGPGVITRNAVFSQGSCNPDSSIYGAALQQQWAIVPNNATWAPGHAIQSTFPQGSVVLSTGGTSTINCNYNSRTSTTTVIEGSLESDADLASLVPGQFLYDTVALEFDVTFSSAGWFTLSYVFASDEYAEWVGSAFGDVLGVFVTPSSDGDDSNTTNVAQVPDAGVPVLSSTVNAVNNNFSFVSNQLGDVANKRPLEADGYTRKLLTAPYEVAANQSYHIKLAIADTGDQLVDSWMYIGGGSLTLVPKLVESYDIVAPTAADCDITKFVSLTAKPAVSGATPMLFIWTFIANSTCLPSIEKSGASLRVPLNEFVEGATYTVRLTAFWNGYWETSSPRTINIASGCGGGYQPSCVISSSNTTASAVVAPAPPPPQPKAALTTLPVAPNGATVVVPWGGTAIVPCQGIVVIETRGINVTALLPDPKPNSAIFTWGVYNGLDPEQTAPFVFPVTSFSLVSGNVSSAAPIIKANDLRQTYATKRYLVRVYVGTQMAWQDEQGSWGGGVGSLAPGQTWLQVNGCPIAPSRTPPTLTFGNVALESVTLRCSATVQLDGSAPRARGEQFNVPKRPGRFTTLIWIVTLTGQNPREWRQESGANETIYLFDPLRLLVSTGLPYDVHSTFTVEVQARTVAGDLLSDSKWQIKSILLPCNGPLPPPPPSPVPPSPKPPTPFPPGTTLPTDAASPRPLTASSPSPPPSPLLSTPNSLPSPPPSPPPPSPLPPSPPPPSPPPPSPPPPSPQPPSPPPPSPSPLPVASPSPPPPSPPPSPLPPSPRPPSPPPPSPSPPSPPPPSPPPPS</sequence>
<feature type="compositionally biased region" description="Low complexity" evidence="1">
    <location>
        <begin position="796"/>
        <end position="811"/>
    </location>
</feature>
<dbReference type="PRINTS" id="PR01217">
    <property type="entry name" value="PRICHEXTENSN"/>
</dbReference>
<keyword evidence="4" id="KW-1185">Reference proteome</keyword>
<evidence type="ECO:0000256" key="2">
    <source>
        <dbReference type="SAM" id="SignalP"/>
    </source>
</evidence>
<name>A0ABQ5S7K5_9CHLO</name>
<evidence type="ECO:0000313" key="4">
    <source>
        <dbReference type="Proteomes" id="UP001165090"/>
    </source>
</evidence>
<dbReference type="NCBIfam" id="NF038133">
    <property type="entry name" value="choice_anch_L"/>
    <property type="match status" value="1"/>
</dbReference>
<dbReference type="PANTHER" id="PTHR24216:SF65">
    <property type="entry name" value="PAXILLIN-LIKE PROTEIN 1"/>
    <property type="match status" value="1"/>
</dbReference>
<feature type="compositionally biased region" description="Pro residues" evidence="1">
    <location>
        <begin position="826"/>
        <end position="916"/>
    </location>
</feature>
<feature type="signal peptide" evidence="2">
    <location>
        <begin position="1"/>
        <end position="44"/>
    </location>
</feature>
<keyword evidence="2" id="KW-0732">Signal</keyword>
<dbReference type="EMBL" id="BSDZ01000023">
    <property type="protein sequence ID" value="GLI65317.1"/>
    <property type="molecule type" value="Genomic_DNA"/>
</dbReference>
<gene>
    <name evidence="3" type="ORF">VaNZ11_008860</name>
</gene>
<comment type="caution">
    <text evidence="3">The sequence shown here is derived from an EMBL/GenBank/DDBJ whole genome shotgun (WGS) entry which is preliminary data.</text>
</comment>
<feature type="compositionally biased region" description="Pro residues" evidence="1">
    <location>
        <begin position="771"/>
        <end position="795"/>
    </location>
</feature>